<accession>A0A7S4HUW7</accession>
<name>A0A7S4HUW7_9EUKA</name>
<feature type="region of interest" description="Disordered" evidence="1">
    <location>
        <begin position="39"/>
        <end position="105"/>
    </location>
</feature>
<reference evidence="2" key="1">
    <citation type="submission" date="2021-01" db="EMBL/GenBank/DDBJ databases">
        <authorList>
            <person name="Corre E."/>
            <person name="Pelletier E."/>
            <person name="Niang G."/>
            <person name="Scheremetjew M."/>
            <person name="Finn R."/>
            <person name="Kale V."/>
            <person name="Holt S."/>
            <person name="Cochrane G."/>
            <person name="Meng A."/>
            <person name="Brown T."/>
            <person name="Cohen L."/>
        </authorList>
    </citation>
    <scope>NUCLEOTIDE SEQUENCE</scope>
    <source>
        <strain evidence="2">UIO037</strain>
    </source>
</reference>
<gene>
    <name evidence="2" type="ORF">CPOL0286_LOCUS6323</name>
</gene>
<evidence type="ECO:0000256" key="1">
    <source>
        <dbReference type="SAM" id="MobiDB-lite"/>
    </source>
</evidence>
<evidence type="ECO:0000313" key="2">
    <source>
        <dbReference type="EMBL" id="CAE2209801.1"/>
    </source>
</evidence>
<organism evidence="2">
    <name type="scientific">Prymnesium polylepis</name>
    <dbReference type="NCBI Taxonomy" id="72548"/>
    <lineage>
        <taxon>Eukaryota</taxon>
        <taxon>Haptista</taxon>
        <taxon>Haptophyta</taxon>
        <taxon>Prymnesiophyceae</taxon>
        <taxon>Prymnesiales</taxon>
        <taxon>Prymnesiaceae</taxon>
        <taxon>Prymnesium</taxon>
    </lineage>
</organism>
<protein>
    <submittedName>
        <fullName evidence="2">Uncharacterized protein</fullName>
    </submittedName>
</protein>
<feature type="compositionally biased region" description="Basic and acidic residues" evidence="1">
    <location>
        <begin position="77"/>
        <end position="102"/>
    </location>
</feature>
<sequence>MTGSWSRPPPQQPRARLCARACHAAAADVRGDLRKRCCRLPPEPPARAPPRRAARAVASRRATETRRTLTRGSGDSDGCKNGDGGGDHGDRDGGGDRGDGRGHVRSNLACRYSGRRSSTLPRPRVVLCSSSHEQLLVLPDGRPQQLARQRAGRRRVVERLGETEGVIVLAEERREALGDAR</sequence>
<dbReference type="EMBL" id="HBKO01013975">
    <property type="protein sequence ID" value="CAE2209801.1"/>
    <property type="molecule type" value="Transcribed_RNA"/>
</dbReference>
<dbReference type="AlphaFoldDB" id="A0A7S4HUW7"/>
<proteinExistence type="predicted"/>